<dbReference type="GO" id="GO:0005576">
    <property type="term" value="C:extracellular region"/>
    <property type="evidence" value="ECO:0007669"/>
    <property type="project" value="TreeGrafter"/>
</dbReference>
<keyword evidence="1" id="KW-0732">Signal</keyword>
<dbReference type="Gene3D" id="2.10.25.10">
    <property type="entry name" value="Laminin"/>
    <property type="match status" value="1"/>
</dbReference>
<dbReference type="PANTHER" id="PTHR14949">
    <property type="entry name" value="EGF-LIKE-DOMAIN, MULTIPLE 7, 8"/>
    <property type="match status" value="1"/>
</dbReference>
<dbReference type="InterPro" id="IPR013783">
    <property type="entry name" value="Ig-like_fold"/>
</dbReference>
<keyword evidence="2 3" id="KW-1015">Disulfide bond</keyword>
<keyword evidence="7" id="KW-1185">Reference proteome</keyword>
<dbReference type="PROSITE" id="PS01248">
    <property type="entry name" value="EGF_LAM_1"/>
    <property type="match status" value="2"/>
</dbReference>
<sequence>MYIITKLLYTIFLWNVHDITFTTSTKLGYSATDSSKVVATAVCNPVCKNGGTCSNNDTCICPSGYIGPTCAVQSDVLCNNTDLSNLAPIVSVTFGAGIPQYSSAIPNDFDFTTTYHQSFRGPVGDGYFAFVNAVPNDFGTWHGSARDHTDDANGYMLLVNANYKLGQLYNYTVTGLIIGSRYQFSVWAANIVISTLNQLKPNILFQVRSPSLDNILLAQIDTGPISEYSNLTWAQYGLSFIAPTTSVVLLMISNAPGGNGNDFVLDDIQLRGCRSKGSKCTPFWTMPSSIQTTYFMYFNANTNISGDSSRSVCAYFRASNWNIDNIIVDIGSPKSTQTGGCNKHFTIGIFNSTHINVFGMCPQHDNMLLFVGPDTLFDGVFHQICVTYNTTSRQLCAYRDYQQATCITRTNQPYNTIPGNVRIGWWSDRNRQFITLGGGLIRSVSLFDYAIEQDCVIQERNRIQSMNPITNITVWSNTTKSNTCNYHGTWDMGECVCNIEYEGPNCSTCDVGYFNYPNCYPCSKCESSNAICNHKNDTCICDDSVRFTGLFCTECQSGYYGPQCTNKTQLLSVQPKIVSDTSARNYVNINLMGAYFDISSIDDVLCRFESSLVWTTVATSANISSVVCMLSNYTQRQDVYVSVSLDHGITWVTKSYAPWNYSISIQITCPSNYSCSRGECHFGSCECPTGYIGYLCDQCDIDHFFVVSNISSGIRECVACTTYCQNNGTCSNSTCICKYGFTGQMCDKCQENRFGPSCLSHPIIQSISPTTIHDMGDMNLTVYGLNFNSTDFMGPRSCKYFSNSNGINVSVVTALFVNDSTVICKIPFKMLDTTVNWFLRLMINETEQVYSTFQLSVIPTCPNFTNCYPNGRCQFRSCVCNPPYYGSSCELSPLPPVFNPLPVFIVNEFNSTTVNLSAYIVSGTPPFRYYFQIDQFNPMTDFYYDHFYLNEITGILNTSSALASLDNYNFIVSVTNVMGTTNLSIAIQVPPSYSATIQWKCSNQYISSNIAYDLEYSVNATQGNVSVKVWVDRSLQTTVTVDSKGYYTGIYHFSKNSFAGSLEIATSHPAYDSSPQVQDVLLVENLRIAISQWTYWLYASYANHLVDFVIINNPGDFDLINITMNLTYTSPCIQSYSFFPSLITNLPAFSSITISLHILLNCSSTNQYLTLPFNESRVGSLATSSFMISSQWSCRTRKNCTHHGSCIDNETCSCNDPYSGDSCDKCAQNRFAYPSCVECPVCIHGQARCNHSIATCDCVDNTRVYGSLCQYCQNGYYGANCTLIPIVFSISPTSSLELSNATSVTLSGDNFQNVSSFCQLIDSNNQSILISATFINSKQMNCILNSHPADNLKIYLLQNNMSVTSLNTLTYRYLPSCPLTGCNHGQCVMGTCRCYYPYSGTNCSTLPIPPRLMTIPTFTLIEMSSFNLSISQYLLQGESPFEWSLIGNIPSGLSIDSLSSLIQWPSAIASITDYTINVHVLQTSTGVTDQQTFTLSVSPIYNVSVRFRQSHESLTRITSPLIIDGQIHRYYNRTVRPGWLQANVWISIDNVRRYLPSVKVPSTKNTFTTYYMPLTNEYGTLYVGGEHPAGLENNITPDYLTLLGLNVKIMTVDTLQLRAGEIYMNSFSSAAIISNPCNYSIDNLTYSLTSPINVVRFYNLSSPNCNLRNIPPLTSCSIDFYIQFNQSGSGYLAFTWTNEIIKPVIVAFPINVVVDRADFTIDPTWTSLITPRNSQKFLSITVYNKGSFPLGSLIITLPNQGYISVLTESIPKLNKSESASFLLMIQVSDSAPLSIFNLRGSVKDLTYSISQSFNVELTIVGSNTTLFNINFVCKDEFSYFGNNPVNLPDVTITITNQFLNEKHVLQSNQTGYASISLPAGIYDIRAQALKHSSYQTLITIDRDSTSNRELVIFLQRIFVSYTFTVTKVSVEQTYSITLEAEYVAYVPAPVIVVSPTIIDLDELEENEDITQIDLTFTNYGLVRLDNFQFNLPNSVSNLRFSLRESINTSIEASSSIIIAVMVEHLDNHRIKRGVATAAFADFTATYLCNGLRYLVGNLPVFTYNNVLPPDIVFPNEWTGGGFSTGSGFVDDGNEGGTTTQIIPFRFESPTCESCVSSILECIIAKVIPDKYKWFSKAEECISIPFTLSKYNSSSSTSRLGRVLSAISLVLDLTSGLLSCHGIPVPPWLDAIICLKGVAGGCLPSISHSEQRKRRSFSSSSEIAKSQLASIIPIMDNFRELLILGYGDAVWLDLSCVDESWEDAFNRAQQSTSDEGYLISTQEYNDLILIPHQCVNQTQTHNRVLYFNRTVSFYSLDIDESNSLTNDYLSFMSLSEFDRRLTQYMKDVNYTNLLGYSNIIQAQFSIFDNYQKVFSDSPIGTCAAVTIRILQQFTITRQGFDAELTIDNSGGDTLYNVHVTLFVYTANQTDATDRFSIGDPKISGDLHDANLPSSSSGQINWLLIPYSFAAPIEATRYKVGGQLSYTIDGELVNITLQPDSIFVEPESLLDIAYFLEENIIGPDPFSNESITSQPFILAVIITNSGYGSARNFRISSGQPTIVENEKGLPINFRITGMKVNKEQRFNIELSTTLGDLSPFTTSMVTWTLLSSLKGYFRNFTASYVQTNPNGDSKLSLINSLTTHRLQKVVLLDTLLSELNDSQYDYLVNELDGKERVYSSTNATLSFPVYLVSSFVQYYSIDYYTQRLIVTATHNQTYSSFIHISFQNLYPQHTLISSKRINNGLDVTVNTWLTHNVDHLQASDQIEDLVHIFDMTSSESNVTYEVLLQATELLSSLSTSSSPSIILTEMTTTQFNNAQNTIFTYQTDPHTSEHQQVSSSLELNTKVMDTTQPSIITDEITSTQLISHQTISTETIQVSSTTKVYSTLVHESTFSSNTVTRQTSYTQESMTSIYTFAGLTVLTNYYIRFILSFPANIENLTTTQLNSQILNIFTAALSIHSNQIHITTMKSSVRTSTNTTTYVRLFNTATERADSVLTRIRQQLNDPFSSLRSQNLTSQLTNESISDVMEIYVCDDGREQQTPCISTTTIQSTSTNSLTALLLKIIIPSVIGIIIVGTISILIIRYLRYRSKSANLFEQPFDDLALNSF</sequence>
<proteinExistence type="predicted"/>
<feature type="disulfide bond" evidence="3">
    <location>
        <begin position="1214"/>
        <end position="1223"/>
    </location>
</feature>
<feature type="transmembrane region" description="Helical" evidence="4">
    <location>
        <begin position="3059"/>
        <end position="3082"/>
    </location>
</feature>
<dbReference type="InterPro" id="IPR002049">
    <property type="entry name" value="LE_dom"/>
</dbReference>
<dbReference type="InterPro" id="IPR050969">
    <property type="entry name" value="Dev_Signal_Modulators"/>
</dbReference>
<keyword evidence="3" id="KW-0245">EGF-like domain</keyword>
<dbReference type="SUPFAM" id="SSF81296">
    <property type="entry name" value="E set domains"/>
    <property type="match status" value="2"/>
</dbReference>
<feature type="domain" description="EGF-like" evidence="5">
    <location>
        <begin position="39"/>
        <end position="71"/>
    </location>
</feature>
<evidence type="ECO:0000256" key="2">
    <source>
        <dbReference type="ARBA" id="ARBA00023157"/>
    </source>
</evidence>
<accession>A0A815QHA0</accession>
<evidence type="ECO:0000256" key="4">
    <source>
        <dbReference type="SAM" id="Phobius"/>
    </source>
</evidence>
<feature type="disulfide bond" evidence="3">
    <location>
        <begin position="61"/>
        <end position="70"/>
    </location>
</feature>
<dbReference type="InterPro" id="IPR000742">
    <property type="entry name" value="EGF"/>
</dbReference>
<dbReference type="GO" id="GO:0009986">
    <property type="term" value="C:cell surface"/>
    <property type="evidence" value="ECO:0007669"/>
    <property type="project" value="TreeGrafter"/>
</dbReference>
<dbReference type="CDD" id="cd00055">
    <property type="entry name" value="EGF_Lam"/>
    <property type="match status" value="2"/>
</dbReference>
<dbReference type="Proteomes" id="UP000663828">
    <property type="component" value="Unassembled WGS sequence"/>
</dbReference>
<dbReference type="PANTHER" id="PTHR14949:SF56">
    <property type="entry name" value="EGF-LIKE-DOMAIN, MULTIPLE 7"/>
    <property type="match status" value="1"/>
</dbReference>
<evidence type="ECO:0000259" key="5">
    <source>
        <dbReference type="PROSITE" id="PS50026"/>
    </source>
</evidence>
<dbReference type="InterPro" id="IPR014756">
    <property type="entry name" value="Ig_E-set"/>
</dbReference>
<dbReference type="PROSITE" id="PS50026">
    <property type="entry name" value="EGF_3"/>
    <property type="match status" value="2"/>
</dbReference>
<dbReference type="SUPFAM" id="SSF49899">
    <property type="entry name" value="Concanavalin A-like lectins/glucanases"/>
    <property type="match status" value="1"/>
</dbReference>
<dbReference type="InterPro" id="IPR002909">
    <property type="entry name" value="IPT_dom"/>
</dbReference>
<dbReference type="InterPro" id="IPR013320">
    <property type="entry name" value="ConA-like_dom_sf"/>
</dbReference>
<reference evidence="6" key="1">
    <citation type="submission" date="2021-02" db="EMBL/GenBank/DDBJ databases">
        <authorList>
            <person name="Nowell W R."/>
        </authorList>
    </citation>
    <scope>NUCLEOTIDE SEQUENCE</scope>
</reference>
<evidence type="ECO:0000313" key="6">
    <source>
        <dbReference type="EMBL" id="CAF1463294.1"/>
    </source>
</evidence>
<dbReference type="Gene3D" id="2.170.300.10">
    <property type="entry name" value="Tie2 ligand-binding domain superfamily"/>
    <property type="match status" value="1"/>
</dbReference>
<dbReference type="Pfam" id="PF01833">
    <property type="entry name" value="TIG"/>
    <property type="match status" value="1"/>
</dbReference>
<dbReference type="EMBL" id="CAJNOR010003959">
    <property type="protein sequence ID" value="CAF1463294.1"/>
    <property type="molecule type" value="Genomic_DNA"/>
</dbReference>
<protein>
    <recommendedName>
        <fullName evidence="5">EGF-like domain-containing protein</fullName>
    </recommendedName>
</protein>
<organism evidence="6 7">
    <name type="scientific">Adineta ricciae</name>
    <name type="common">Rotifer</name>
    <dbReference type="NCBI Taxonomy" id="249248"/>
    <lineage>
        <taxon>Eukaryota</taxon>
        <taxon>Metazoa</taxon>
        <taxon>Spiralia</taxon>
        <taxon>Gnathifera</taxon>
        <taxon>Rotifera</taxon>
        <taxon>Eurotatoria</taxon>
        <taxon>Bdelloidea</taxon>
        <taxon>Adinetida</taxon>
        <taxon>Adinetidae</taxon>
        <taxon>Adineta</taxon>
    </lineage>
</organism>
<keyword evidence="4" id="KW-0472">Membrane</keyword>
<keyword evidence="4" id="KW-1133">Transmembrane helix</keyword>
<gene>
    <name evidence="6" type="ORF">XAT740_LOCUS37558</name>
</gene>
<dbReference type="PROSITE" id="PS01186">
    <property type="entry name" value="EGF_2"/>
    <property type="match status" value="2"/>
</dbReference>
<dbReference type="CDD" id="cd00054">
    <property type="entry name" value="EGF_CA"/>
    <property type="match status" value="1"/>
</dbReference>
<dbReference type="CDD" id="cd00603">
    <property type="entry name" value="IPT_PCSR"/>
    <property type="match status" value="1"/>
</dbReference>
<evidence type="ECO:0000256" key="1">
    <source>
        <dbReference type="ARBA" id="ARBA00022729"/>
    </source>
</evidence>
<dbReference type="Gene3D" id="2.60.40.10">
    <property type="entry name" value="Immunoglobulins"/>
    <property type="match status" value="1"/>
</dbReference>
<name>A0A815QHA0_ADIRI</name>
<feature type="disulfide bond" evidence="3">
    <location>
        <begin position="43"/>
        <end position="53"/>
    </location>
</feature>
<dbReference type="SMART" id="SM00181">
    <property type="entry name" value="EGF"/>
    <property type="match status" value="8"/>
</dbReference>
<dbReference type="GO" id="GO:0005102">
    <property type="term" value="F:signaling receptor binding"/>
    <property type="evidence" value="ECO:0007669"/>
    <property type="project" value="TreeGrafter"/>
</dbReference>
<keyword evidence="4" id="KW-0812">Transmembrane</keyword>
<evidence type="ECO:0000256" key="3">
    <source>
        <dbReference type="PROSITE-ProRule" id="PRU00076"/>
    </source>
</evidence>
<evidence type="ECO:0000313" key="7">
    <source>
        <dbReference type="Proteomes" id="UP000663828"/>
    </source>
</evidence>
<dbReference type="PROSITE" id="PS00022">
    <property type="entry name" value="EGF_1"/>
    <property type="match status" value="3"/>
</dbReference>
<comment type="caution">
    <text evidence="6">The sequence shown here is derived from an EMBL/GenBank/DDBJ whole genome shotgun (WGS) entry which is preliminary data.</text>
</comment>
<feature type="domain" description="EGF-like" evidence="5">
    <location>
        <begin position="1190"/>
        <end position="1224"/>
    </location>
</feature>
<comment type="caution">
    <text evidence="3">Lacks conserved residue(s) required for the propagation of feature annotation.</text>
</comment>